<keyword evidence="1" id="KW-0328">Glycosyltransferase</keyword>
<protein>
    <submittedName>
        <fullName evidence="1">Glycosyltransferase</fullName>
        <ecNumber evidence="1">2.4.-.-</ecNumber>
    </submittedName>
</protein>
<proteinExistence type="predicted"/>
<name>A0ABY4N0U7_9MICO</name>
<dbReference type="EC" id="2.4.-.-" evidence="1"/>
<dbReference type="Pfam" id="PF13692">
    <property type="entry name" value="Glyco_trans_1_4"/>
    <property type="match status" value="1"/>
</dbReference>
<dbReference type="Gene3D" id="3.40.50.2000">
    <property type="entry name" value="Glycogen Phosphorylase B"/>
    <property type="match status" value="1"/>
</dbReference>
<evidence type="ECO:0000313" key="1">
    <source>
        <dbReference type="EMBL" id="UQN15128.1"/>
    </source>
</evidence>
<dbReference type="EMBL" id="CP097160">
    <property type="protein sequence ID" value="UQN15128.1"/>
    <property type="molecule type" value="Genomic_DNA"/>
</dbReference>
<gene>
    <name evidence="1" type="ORF">M3M28_01275</name>
</gene>
<sequence length="342" mass="36824">MTTDLTVVASYGRTAGSARVRMYDWLDHLGLVAREYKYLDTSRLGMGTLARRPLDATRAELGLARLASRPGQGPVLLSRRASPISTGRLEASLLRRAGRGIYDFDDALSVATDGPFPLAKIWRRSVEAVDVVIAGNDLLAAEARQYADNVIVIPSCVEPDIYLAKHDYEFDRPTAVWIGSPSTESYLATIAQPLLEAHRRTGLRLRLVSAGAASLGALDTMIDRVPWTPTGFAAALESADVGIMPLPDDAWTRGKCAYKLLQYAATALPLIGTPVGANRGVLDGAQGWAANSDDEWLTALFACIEAPATERAARGAAAREFVTANFSFAAWAPTWRQAVFGS</sequence>
<reference evidence="1" key="1">
    <citation type="submission" date="2022-05" db="EMBL/GenBank/DDBJ databases">
        <title>Complete genome sequence of toluene-degrading Gulosibacter sediminis strain ACHW.36C.</title>
        <authorList>
            <person name="Wai A.C."/>
            <person name="Lai G.K."/>
            <person name="Griffin S.D."/>
            <person name="Leung F.C."/>
        </authorList>
    </citation>
    <scope>NUCLEOTIDE SEQUENCE [LARGE SCALE GENOMIC DNA]</scope>
    <source>
        <strain evidence="1">ACHW.36C</strain>
    </source>
</reference>
<dbReference type="SUPFAM" id="SSF53756">
    <property type="entry name" value="UDP-Glycosyltransferase/glycogen phosphorylase"/>
    <property type="match status" value="1"/>
</dbReference>
<keyword evidence="1" id="KW-0808">Transferase</keyword>
<dbReference type="GO" id="GO:0016757">
    <property type="term" value="F:glycosyltransferase activity"/>
    <property type="evidence" value="ECO:0007669"/>
    <property type="project" value="UniProtKB-KW"/>
</dbReference>
<organism evidence="1">
    <name type="scientific">Gulosibacter sediminis</name>
    <dbReference type="NCBI Taxonomy" id="1729695"/>
    <lineage>
        <taxon>Bacteria</taxon>
        <taxon>Bacillati</taxon>
        <taxon>Actinomycetota</taxon>
        <taxon>Actinomycetes</taxon>
        <taxon>Micrococcales</taxon>
        <taxon>Microbacteriaceae</taxon>
        <taxon>Gulosibacter</taxon>
    </lineage>
</organism>
<accession>A0ABY4N0U7</accession>